<proteinExistence type="predicted"/>
<evidence type="ECO:0000313" key="2">
    <source>
        <dbReference type="EMBL" id="AMB99790.1"/>
    </source>
</evidence>
<gene>
    <name evidence="2" type="ORF">AWM75_07355</name>
</gene>
<keyword evidence="3" id="KW-1185">Reference proteome</keyword>
<sequence length="253" mass="28251">MYTIEEVNFAGIPCLSVHPDQAQANRVIIGYHGWTNTKESVLPQAIAFARQGFQVILPDAYLHGQRRPAGYHYQPQVDLLASLAHNCQEFDQLSQAVLAHYQVDQVAIFGTSMGGMTVSLIIAGYRDRLAAAVQYIAALDLEAQLDQLSQGKLGASIKSDLTPDQAADQAQYWAYIKDHNLARQTNQIAGLPFYIYNGGQDDWVKTAINRQLVPQIKQAIDPDLVDFTIFEDQDHWVPFEIMTASAAYISKFY</sequence>
<feature type="domain" description="Serine aminopeptidase S33" evidence="1">
    <location>
        <begin position="23"/>
        <end position="147"/>
    </location>
</feature>
<dbReference type="STRING" id="128944.AWM75_07355"/>
<dbReference type="Proteomes" id="UP000062260">
    <property type="component" value="Chromosome"/>
</dbReference>
<name>A0A120IB18_9LACT</name>
<organism evidence="2 3">
    <name type="scientific">Aerococcus urinaehominis</name>
    <dbReference type="NCBI Taxonomy" id="128944"/>
    <lineage>
        <taxon>Bacteria</taxon>
        <taxon>Bacillati</taxon>
        <taxon>Bacillota</taxon>
        <taxon>Bacilli</taxon>
        <taxon>Lactobacillales</taxon>
        <taxon>Aerococcaceae</taxon>
        <taxon>Aerococcus</taxon>
    </lineage>
</organism>
<dbReference type="SUPFAM" id="SSF53474">
    <property type="entry name" value="alpha/beta-Hydrolases"/>
    <property type="match status" value="1"/>
</dbReference>
<dbReference type="InterPro" id="IPR029058">
    <property type="entry name" value="AB_hydrolase_fold"/>
</dbReference>
<reference evidence="2 3" key="1">
    <citation type="journal article" date="2016" name="Genome Announc.">
        <title>Complete Genome Sequences of Aerococcus christensenii CCUG 28831T, Aerococcus sanguinicola CCUG 43001T, Aerococcus urinae CCUG 36881T, Aerococcus urinaeequi CCUG 28094T, Aerococcus urinaehominis CCUG 42038 BT, and Aerococcus viridans CCUG 4311T.</title>
        <authorList>
            <person name="Carkaci D."/>
            <person name="Dargis R."/>
            <person name="Nielsen X.C."/>
            <person name="Skovgaard O."/>
            <person name="Fuursted K."/>
            <person name="Christensen J.J."/>
        </authorList>
    </citation>
    <scope>NUCLEOTIDE SEQUENCE [LARGE SCALE GENOMIC DNA]</scope>
    <source>
        <strain evidence="2 3">CCUG42038B</strain>
    </source>
</reference>
<evidence type="ECO:0000313" key="3">
    <source>
        <dbReference type="Proteomes" id="UP000062260"/>
    </source>
</evidence>
<dbReference type="InterPro" id="IPR022742">
    <property type="entry name" value="Hydrolase_4"/>
</dbReference>
<dbReference type="InterPro" id="IPR050266">
    <property type="entry name" value="AB_hydrolase_sf"/>
</dbReference>
<dbReference type="RefSeq" id="WP_067980239.1">
    <property type="nucleotide sequence ID" value="NZ_CP014163.1"/>
</dbReference>
<dbReference type="KEGG" id="auh:AWM75_07355"/>
<dbReference type="PANTHER" id="PTHR43798">
    <property type="entry name" value="MONOACYLGLYCEROL LIPASE"/>
    <property type="match status" value="1"/>
</dbReference>
<dbReference type="OrthoDB" id="31158at2"/>
<dbReference type="GO" id="GO:0016020">
    <property type="term" value="C:membrane"/>
    <property type="evidence" value="ECO:0007669"/>
    <property type="project" value="TreeGrafter"/>
</dbReference>
<dbReference type="AlphaFoldDB" id="A0A120IB18"/>
<reference evidence="3" key="2">
    <citation type="submission" date="2016-01" db="EMBL/GenBank/DDBJ databases">
        <title>Six Aerococcus type strain genome sequencing and assembly using PacBio and Illumina Hiseq.</title>
        <authorList>
            <person name="Carkaci D."/>
            <person name="Dargis R."/>
            <person name="Nielsen X.C."/>
            <person name="Skovgaard O."/>
            <person name="Fuursted K."/>
            <person name="Christensen J.J."/>
        </authorList>
    </citation>
    <scope>NUCLEOTIDE SEQUENCE [LARGE SCALE GENOMIC DNA]</scope>
    <source>
        <strain evidence="3">CCUG42038B</strain>
    </source>
</reference>
<dbReference type="PANTHER" id="PTHR43798:SF33">
    <property type="entry name" value="HYDROLASE, PUTATIVE (AFU_ORTHOLOGUE AFUA_2G14860)-RELATED"/>
    <property type="match status" value="1"/>
</dbReference>
<dbReference type="Pfam" id="PF12146">
    <property type="entry name" value="Hydrolase_4"/>
    <property type="match status" value="1"/>
</dbReference>
<evidence type="ECO:0000259" key="1">
    <source>
        <dbReference type="Pfam" id="PF12146"/>
    </source>
</evidence>
<dbReference type="Gene3D" id="3.40.50.1820">
    <property type="entry name" value="alpha/beta hydrolase"/>
    <property type="match status" value="1"/>
</dbReference>
<protein>
    <recommendedName>
        <fullName evidence="1">Serine aminopeptidase S33 domain-containing protein</fullName>
    </recommendedName>
</protein>
<accession>A0A120IB18</accession>
<dbReference type="EMBL" id="CP014163">
    <property type="protein sequence ID" value="AMB99790.1"/>
    <property type="molecule type" value="Genomic_DNA"/>
</dbReference>